<dbReference type="Proteomes" id="UP001596513">
    <property type="component" value="Unassembled WGS sequence"/>
</dbReference>
<evidence type="ECO:0000313" key="2">
    <source>
        <dbReference type="Proteomes" id="UP001596513"/>
    </source>
</evidence>
<comment type="caution">
    <text evidence="1">The sequence shown here is derived from an EMBL/GenBank/DDBJ whole genome shotgun (WGS) entry which is preliminary data.</text>
</comment>
<accession>A0ABW2U7W7</accession>
<gene>
    <name evidence="1" type="ORF">ACFQT0_13730</name>
</gene>
<reference evidence="2" key="1">
    <citation type="journal article" date="2019" name="Int. J. Syst. Evol. Microbiol.">
        <title>The Global Catalogue of Microorganisms (GCM) 10K type strain sequencing project: providing services to taxonomists for standard genome sequencing and annotation.</title>
        <authorList>
            <consortium name="The Broad Institute Genomics Platform"/>
            <consortium name="The Broad Institute Genome Sequencing Center for Infectious Disease"/>
            <person name="Wu L."/>
            <person name="Ma J."/>
        </authorList>
    </citation>
    <scope>NUCLEOTIDE SEQUENCE [LARGE SCALE GENOMIC DNA]</scope>
    <source>
        <strain evidence="2">JCM 19635</strain>
    </source>
</reference>
<dbReference type="RefSeq" id="WP_380203543.1">
    <property type="nucleotide sequence ID" value="NZ_JBHTEK010000001.1"/>
</dbReference>
<keyword evidence="2" id="KW-1185">Reference proteome</keyword>
<evidence type="ECO:0000313" key="1">
    <source>
        <dbReference type="EMBL" id="MFC7668320.1"/>
    </source>
</evidence>
<sequence>MGQLPPDFIAEDELVIAENEAGEWNEMLQQMIDFLERILSKSSVQASFLGRGIPIYTGFIDGDLIKIK</sequence>
<protein>
    <submittedName>
        <fullName evidence="1">Uncharacterized protein</fullName>
    </submittedName>
</protein>
<name>A0ABW2U7W7_9BACT</name>
<organism evidence="1 2">
    <name type="scientific">Hymenobacter humi</name>
    <dbReference type="NCBI Taxonomy" id="1411620"/>
    <lineage>
        <taxon>Bacteria</taxon>
        <taxon>Pseudomonadati</taxon>
        <taxon>Bacteroidota</taxon>
        <taxon>Cytophagia</taxon>
        <taxon>Cytophagales</taxon>
        <taxon>Hymenobacteraceae</taxon>
        <taxon>Hymenobacter</taxon>
    </lineage>
</organism>
<dbReference type="EMBL" id="JBHTEK010000001">
    <property type="protein sequence ID" value="MFC7668320.1"/>
    <property type="molecule type" value="Genomic_DNA"/>
</dbReference>
<proteinExistence type="predicted"/>